<organism evidence="1 2">
    <name type="scientific">Pistacia atlantica</name>
    <dbReference type="NCBI Taxonomy" id="434234"/>
    <lineage>
        <taxon>Eukaryota</taxon>
        <taxon>Viridiplantae</taxon>
        <taxon>Streptophyta</taxon>
        <taxon>Embryophyta</taxon>
        <taxon>Tracheophyta</taxon>
        <taxon>Spermatophyta</taxon>
        <taxon>Magnoliopsida</taxon>
        <taxon>eudicotyledons</taxon>
        <taxon>Gunneridae</taxon>
        <taxon>Pentapetalae</taxon>
        <taxon>rosids</taxon>
        <taxon>malvids</taxon>
        <taxon>Sapindales</taxon>
        <taxon>Anacardiaceae</taxon>
        <taxon>Pistacia</taxon>
    </lineage>
</organism>
<keyword evidence="2" id="KW-1185">Reference proteome</keyword>
<gene>
    <name evidence="1" type="ORF">Patl1_14479</name>
</gene>
<evidence type="ECO:0000313" key="1">
    <source>
        <dbReference type="EMBL" id="KAJ0090300.1"/>
    </source>
</evidence>
<dbReference type="Proteomes" id="UP001164250">
    <property type="component" value="Chromosome 8"/>
</dbReference>
<evidence type="ECO:0000313" key="2">
    <source>
        <dbReference type="Proteomes" id="UP001164250"/>
    </source>
</evidence>
<reference evidence="2" key="1">
    <citation type="journal article" date="2023" name="G3 (Bethesda)">
        <title>Genome assembly and association tests identify interacting loci associated with vigor, precocity, and sex in interspecific pistachio rootstocks.</title>
        <authorList>
            <person name="Palmer W."/>
            <person name="Jacygrad E."/>
            <person name="Sagayaradj S."/>
            <person name="Cavanaugh K."/>
            <person name="Han R."/>
            <person name="Bertier L."/>
            <person name="Beede B."/>
            <person name="Kafkas S."/>
            <person name="Golino D."/>
            <person name="Preece J."/>
            <person name="Michelmore R."/>
        </authorList>
    </citation>
    <scope>NUCLEOTIDE SEQUENCE [LARGE SCALE GENOMIC DNA]</scope>
</reference>
<protein>
    <submittedName>
        <fullName evidence="1">Uncharacterized protein</fullName>
    </submittedName>
</protein>
<sequence length="211" mass="23912">MECSPPSGEGSVNLTRSKTKELWDMIMILTLIILSLGAQTILTIFGNRRRYRLSYFNRFSVWLSYLMASPVVTLALGKLSGASESLYEENQYIQQQHNSTSVFVLYTFSWWAPLFLVQIGSPNILFYSVEDNKLKLRQVVGLTSQVAIALWILYNSWYPGIYLYAAVLPLYVAGIIKVIDTLRALRSLSDSENVVINTLKDSDIQKVVIPN</sequence>
<accession>A0ACC1AUL7</accession>
<dbReference type="EMBL" id="CM047904">
    <property type="protein sequence ID" value="KAJ0090300.1"/>
    <property type="molecule type" value="Genomic_DNA"/>
</dbReference>
<proteinExistence type="predicted"/>
<comment type="caution">
    <text evidence="1">The sequence shown here is derived from an EMBL/GenBank/DDBJ whole genome shotgun (WGS) entry which is preliminary data.</text>
</comment>
<name>A0ACC1AUL7_9ROSI</name>